<dbReference type="Gene3D" id="3.40.605.10">
    <property type="entry name" value="Aldehyde Dehydrogenase, Chain A, domain 1"/>
    <property type="match status" value="1"/>
</dbReference>
<proteinExistence type="inferred from homology"/>
<dbReference type="AlphaFoldDB" id="A0A078ASU3"/>
<protein>
    <submittedName>
        <fullName evidence="7">Betaine-aldehyde dehydrogenase</fullName>
    </submittedName>
</protein>
<keyword evidence="3" id="KW-0520">NAD</keyword>
<dbReference type="FunFam" id="3.40.605.10:FF:000011">
    <property type="entry name" value="ALD5p Mitochondrial aldehyde dehydrogenase"/>
    <property type="match status" value="1"/>
</dbReference>
<evidence type="ECO:0000313" key="7">
    <source>
        <dbReference type="EMBL" id="CDW85535.1"/>
    </source>
</evidence>
<evidence type="ECO:0000256" key="1">
    <source>
        <dbReference type="ARBA" id="ARBA00009986"/>
    </source>
</evidence>
<dbReference type="PROSITE" id="PS00687">
    <property type="entry name" value="ALDEHYDE_DEHYDR_GLU"/>
    <property type="match status" value="1"/>
</dbReference>
<keyword evidence="2 5" id="KW-0560">Oxidoreductase</keyword>
<dbReference type="Proteomes" id="UP000039865">
    <property type="component" value="Unassembled WGS sequence"/>
</dbReference>
<dbReference type="InterPro" id="IPR029510">
    <property type="entry name" value="Ald_DH_CS_GLU"/>
</dbReference>
<evidence type="ECO:0000313" key="8">
    <source>
        <dbReference type="Proteomes" id="UP000039865"/>
    </source>
</evidence>
<dbReference type="OMA" id="WYAGWSD"/>
<dbReference type="SUPFAM" id="SSF53720">
    <property type="entry name" value="ALDH-like"/>
    <property type="match status" value="1"/>
</dbReference>
<evidence type="ECO:0000256" key="4">
    <source>
        <dbReference type="PROSITE-ProRule" id="PRU10007"/>
    </source>
</evidence>
<dbReference type="GO" id="GO:0004030">
    <property type="term" value="F:aldehyde dehydrogenase [NAD(P)+] activity"/>
    <property type="evidence" value="ECO:0007669"/>
    <property type="project" value="UniProtKB-ARBA"/>
</dbReference>
<evidence type="ECO:0000256" key="5">
    <source>
        <dbReference type="RuleBase" id="RU003345"/>
    </source>
</evidence>
<sequence>MLTTLLKRSFTSSTHIKPRVTQLLINGKFVNSASGQTFDTFNPATEEKIASVQEAGAEDVDRAVKAARKAFDEGPWRRMAASERGKLLCKLADLIDKNVEELGYLEALDNGKPEMIATQGDVPFCAMTLRYYAGWADKIHGKTIPVNGPYFAYTKEEPVGVCGQIIPWNYPTVMAGLKLGPALATGCTLVLKPAEDTPLTALRIGELALEAGFPDGVINILPGLGSTAGQALVQHPLVDKIAFTGSTEVGYSIMRNSHKDNLKRITLELGGKSPNIVMDDADIDQALQLSAIASYFNAGQICISGSRLYENWKSI</sequence>
<dbReference type="OrthoDB" id="423271at2759"/>
<evidence type="ECO:0000256" key="2">
    <source>
        <dbReference type="ARBA" id="ARBA00023002"/>
    </source>
</evidence>
<evidence type="ECO:0000259" key="6">
    <source>
        <dbReference type="Pfam" id="PF00171"/>
    </source>
</evidence>
<comment type="similarity">
    <text evidence="1 5">Belongs to the aldehyde dehydrogenase family.</text>
</comment>
<dbReference type="EMBL" id="CCKQ01013823">
    <property type="protein sequence ID" value="CDW85535.1"/>
    <property type="molecule type" value="Genomic_DNA"/>
</dbReference>
<gene>
    <name evidence="7" type="primary">Contig28.g33</name>
    <name evidence="7" type="ORF">STYLEM_14614</name>
</gene>
<dbReference type="InterPro" id="IPR016161">
    <property type="entry name" value="Ald_DH/histidinol_DH"/>
</dbReference>
<reference evidence="7 8" key="1">
    <citation type="submission" date="2014-06" db="EMBL/GenBank/DDBJ databases">
        <authorList>
            <person name="Swart Estienne"/>
        </authorList>
    </citation>
    <scope>NUCLEOTIDE SEQUENCE [LARGE SCALE GENOMIC DNA]</scope>
    <source>
        <strain evidence="7 8">130c</strain>
    </source>
</reference>
<feature type="active site" evidence="4">
    <location>
        <position position="268"/>
    </location>
</feature>
<accession>A0A078ASU3</accession>
<organism evidence="7 8">
    <name type="scientific">Stylonychia lemnae</name>
    <name type="common">Ciliate</name>
    <dbReference type="NCBI Taxonomy" id="5949"/>
    <lineage>
        <taxon>Eukaryota</taxon>
        <taxon>Sar</taxon>
        <taxon>Alveolata</taxon>
        <taxon>Ciliophora</taxon>
        <taxon>Intramacronucleata</taxon>
        <taxon>Spirotrichea</taxon>
        <taxon>Stichotrichia</taxon>
        <taxon>Sporadotrichida</taxon>
        <taxon>Oxytrichidae</taxon>
        <taxon>Stylonychinae</taxon>
        <taxon>Stylonychia</taxon>
    </lineage>
</organism>
<dbReference type="InterPro" id="IPR016162">
    <property type="entry name" value="Ald_DH_N"/>
</dbReference>
<keyword evidence="8" id="KW-1185">Reference proteome</keyword>
<evidence type="ECO:0000256" key="3">
    <source>
        <dbReference type="ARBA" id="ARBA00023027"/>
    </source>
</evidence>
<dbReference type="Pfam" id="PF00171">
    <property type="entry name" value="Aldedh"/>
    <property type="match status" value="1"/>
</dbReference>
<name>A0A078ASU3_STYLE</name>
<dbReference type="PANTHER" id="PTHR11699">
    <property type="entry name" value="ALDEHYDE DEHYDROGENASE-RELATED"/>
    <property type="match status" value="1"/>
</dbReference>
<dbReference type="InterPro" id="IPR015590">
    <property type="entry name" value="Aldehyde_DH_dom"/>
</dbReference>
<dbReference type="InParanoid" id="A0A078ASU3"/>
<feature type="domain" description="Aldehyde dehydrogenase" evidence="6">
    <location>
        <begin position="29"/>
        <end position="309"/>
    </location>
</feature>